<dbReference type="CDD" id="cd00158">
    <property type="entry name" value="RHOD"/>
    <property type="match status" value="1"/>
</dbReference>
<accession>A0A916WUU8</accession>
<gene>
    <name evidence="2" type="ORF">GCM10011492_23210</name>
</gene>
<dbReference type="EMBL" id="BMHI01000003">
    <property type="protein sequence ID" value="GGB31882.1"/>
    <property type="molecule type" value="Genomic_DNA"/>
</dbReference>
<comment type="caution">
    <text evidence="2">The sequence shown here is derived from an EMBL/GenBank/DDBJ whole genome shotgun (WGS) entry which is preliminary data.</text>
</comment>
<dbReference type="PANTHER" id="PTHR43031">
    <property type="entry name" value="FAD-DEPENDENT OXIDOREDUCTASE"/>
    <property type="match status" value="1"/>
</dbReference>
<dbReference type="Pfam" id="PF00581">
    <property type="entry name" value="Rhodanese"/>
    <property type="match status" value="1"/>
</dbReference>
<sequence length="139" mass="15088">MSVDDDQRQTVADFVAEARAALRRVTGDQLEDIRRSGGHLIDIRNDHTRLVEGHVPGSVVIDRLVLEWRLDPTSGATMDGAPGFDDVVVVVCNEGYSSSIAARDLQHLGFRHATDLVGGFRQYAAEGLPVVADPVAVIR</sequence>
<dbReference type="InterPro" id="IPR001763">
    <property type="entry name" value="Rhodanese-like_dom"/>
</dbReference>
<dbReference type="RefSeq" id="WP_229749659.1">
    <property type="nucleotide sequence ID" value="NZ_BMHI01000003.1"/>
</dbReference>
<dbReference type="SMART" id="SM00450">
    <property type="entry name" value="RHOD"/>
    <property type="match status" value="1"/>
</dbReference>
<dbReference type="SUPFAM" id="SSF52821">
    <property type="entry name" value="Rhodanese/Cell cycle control phosphatase"/>
    <property type="match status" value="1"/>
</dbReference>
<dbReference type="PROSITE" id="PS50206">
    <property type="entry name" value="RHODANESE_3"/>
    <property type="match status" value="1"/>
</dbReference>
<evidence type="ECO:0000313" key="2">
    <source>
        <dbReference type="EMBL" id="GGB31882.1"/>
    </source>
</evidence>
<evidence type="ECO:0000313" key="3">
    <source>
        <dbReference type="Proteomes" id="UP000636793"/>
    </source>
</evidence>
<organism evidence="2 3">
    <name type="scientific">Flexivirga endophytica</name>
    <dbReference type="NCBI Taxonomy" id="1849103"/>
    <lineage>
        <taxon>Bacteria</taxon>
        <taxon>Bacillati</taxon>
        <taxon>Actinomycetota</taxon>
        <taxon>Actinomycetes</taxon>
        <taxon>Micrococcales</taxon>
        <taxon>Dermacoccaceae</taxon>
        <taxon>Flexivirga</taxon>
    </lineage>
</organism>
<protein>
    <submittedName>
        <fullName evidence="2">Sulfurtransferase</fullName>
    </submittedName>
</protein>
<dbReference type="Proteomes" id="UP000636793">
    <property type="component" value="Unassembled WGS sequence"/>
</dbReference>
<evidence type="ECO:0000259" key="1">
    <source>
        <dbReference type="PROSITE" id="PS50206"/>
    </source>
</evidence>
<dbReference type="Gene3D" id="3.40.250.10">
    <property type="entry name" value="Rhodanese-like domain"/>
    <property type="match status" value="1"/>
</dbReference>
<keyword evidence="3" id="KW-1185">Reference proteome</keyword>
<reference evidence="2" key="2">
    <citation type="submission" date="2020-09" db="EMBL/GenBank/DDBJ databases">
        <authorList>
            <person name="Sun Q."/>
            <person name="Zhou Y."/>
        </authorList>
    </citation>
    <scope>NUCLEOTIDE SEQUENCE</scope>
    <source>
        <strain evidence="2">CGMCC 1.15085</strain>
    </source>
</reference>
<dbReference type="AlphaFoldDB" id="A0A916WUU8"/>
<dbReference type="PANTHER" id="PTHR43031:SF1">
    <property type="entry name" value="PYRIDINE NUCLEOTIDE-DISULPHIDE OXIDOREDUCTASE"/>
    <property type="match status" value="1"/>
</dbReference>
<proteinExistence type="predicted"/>
<dbReference type="InterPro" id="IPR036873">
    <property type="entry name" value="Rhodanese-like_dom_sf"/>
</dbReference>
<reference evidence="2" key="1">
    <citation type="journal article" date="2014" name="Int. J. Syst. Evol. Microbiol.">
        <title>Complete genome sequence of Corynebacterium casei LMG S-19264T (=DSM 44701T), isolated from a smear-ripened cheese.</title>
        <authorList>
            <consortium name="US DOE Joint Genome Institute (JGI-PGF)"/>
            <person name="Walter F."/>
            <person name="Albersmeier A."/>
            <person name="Kalinowski J."/>
            <person name="Ruckert C."/>
        </authorList>
    </citation>
    <scope>NUCLEOTIDE SEQUENCE</scope>
    <source>
        <strain evidence="2">CGMCC 1.15085</strain>
    </source>
</reference>
<dbReference type="InterPro" id="IPR050229">
    <property type="entry name" value="GlpE_sulfurtransferase"/>
</dbReference>
<feature type="domain" description="Rhodanese" evidence="1">
    <location>
        <begin position="34"/>
        <end position="132"/>
    </location>
</feature>
<name>A0A916WUU8_9MICO</name>